<evidence type="ECO:0000256" key="3">
    <source>
        <dbReference type="ARBA" id="ARBA00022729"/>
    </source>
</evidence>
<comment type="subcellular location">
    <subcellularLocation>
        <location evidence="1">Fimbrium</location>
    </subcellularLocation>
</comment>
<dbReference type="SUPFAM" id="SSF49401">
    <property type="entry name" value="Bacterial adhesins"/>
    <property type="match status" value="1"/>
</dbReference>
<dbReference type="Gene3D" id="2.60.40.1090">
    <property type="entry name" value="Fimbrial-type adhesion domain"/>
    <property type="match status" value="1"/>
</dbReference>
<dbReference type="EMBL" id="CABVHG010000006">
    <property type="protein sequence ID" value="VVM62214.1"/>
    <property type="molecule type" value="Genomic_DNA"/>
</dbReference>
<protein>
    <submittedName>
        <fullName evidence="7">Fimbria adhesin protein</fullName>
    </submittedName>
</protein>
<reference evidence="6 8" key="2">
    <citation type="submission" date="2024-03" db="EMBL/GenBank/DDBJ databases">
        <authorList>
            <person name="Alaster D. Moffat"/>
            <person name="Govind Chandra"/>
            <person name="Andrew W. Truman"/>
        </authorList>
    </citation>
    <scope>NUCLEOTIDE SEQUENCE [LARGE SCALE GENOMIC DNA]</scope>
    <source>
        <strain evidence="6">PS652</strain>
    </source>
</reference>
<dbReference type="GO" id="GO:0009289">
    <property type="term" value="C:pilus"/>
    <property type="evidence" value="ECO:0007669"/>
    <property type="project" value="UniProtKB-SubCell"/>
</dbReference>
<dbReference type="InterPro" id="IPR036937">
    <property type="entry name" value="Adhesion_dom_fimbrial_sf"/>
</dbReference>
<gene>
    <name evidence="7" type="primary">mrkD</name>
    <name evidence="7" type="ORF">PS652_01345</name>
    <name evidence="6" type="ORF">PS652_03269</name>
</gene>
<evidence type="ECO:0000259" key="5">
    <source>
        <dbReference type="Pfam" id="PF00419"/>
    </source>
</evidence>
<evidence type="ECO:0000256" key="4">
    <source>
        <dbReference type="ARBA" id="ARBA00023263"/>
    </source>
</evidence>
<evidence type="ECO:0000256" key="1">
    <source>
        <dbReference type="ARBA" id="ARBA00004561"/>
    </source>
</evidence>
<reference evidence="7" key="1">
    <citation type="submission" date="2019-09" db="EMBL/GenBank/DDBJ databases">
        <authorList>
            <person name="Chandra G."/>
            <person name="Truman W A."/>
        </authorList>
    </citation>
    <scope>NUCLEOTIDE SEQUENCE [LARGE SCALE GENOMIC DNA]</scope>
    <source>
        <strain evidence="7">PS652</strain>
    </source>
</reference>
<evidence type="ECO:0000256" key="2">
    <source>
        <dbReference type="ARBA" id="ARBA00006671"/>
    </source>
</evidence>
<name>A0A5E6R0H7_PSEFL</name>
<dbReference type="AlphaFoldDB" id="A0A5E6R0H7"/>
<dbReference type="InterPro" id="IPR008966">
    <property type="entry name" value="Adhesion_dom_sf"/>
</dbReference>
<evidence type="ECO:0000313" key="8">
    <source>
        <dbReference type="Proteomes" id="UP000326595"/>
    </source>
</evidence>
<sequence length="249" mass="26631">MHLSPLGNSIYSTNVDGIGVKVTATEHTPVGNGYWTYVWPRLSQSSSGIVIYQYWMNYKLELIKTRSGALPNATLQMDSPLVDGYLGGVRSKNILLSNTSIRIISANPTCAVNSGSQNIAVALGSHPQYFFNQINKTTTPVPFNIHLNCSGGGSGGRLSINYSLRDTHSANNTSNILGLAPGSQASGIGIQVLKADNNPINLHQPQHAGTIYTGTPSFTLPLRARFIQTSSNVRAGTAQGQASFTMSYN</sequence>
<organism evidence="7">
    <name type="scientific">Pseudomonas fluorescens</name>
    <dbReference type="NCBI Taxonomy" id="294"/>
    <lineage>
        <taxon>Bacteria</taxon>
        <taxon>Pseudomonadati</taxon>
        <taxon>Pseudomonadota</taxon>
        <taxon>Gammaproteobacteria</taxon>
        <taxon>Pseudomonadales</taxon>
        <taxon>Pseudomonadaceae</taxon>
        <taxon>Pseudomonas</taxon>
    </lineage>
</organism>
<evidence type="ECO:0000313" key="7">
    <source>
        <dbReference type="EMBL" id="VVM62214.1"/>
    </source>
</evidence>
<dbReference type="InterPro" id="IPR000259">
    <property type="entry name" value="Adhesion_dom_fimbrial"/>
</dbReference>
<dbReference type="EMBL" id="OZ024668">
    <property type="protein sequence ID" value="CAK9890425.1"/>
    <property type="molecule type" value="Genomic_DNA"/>
</dbReference>
<dbReference type="InterPro" id="IPR050263">
    <property type="entry name" value="Bact_Fimbrial_Adh_Pro"/>
</dbReference>
<dbReference type="Pfam" id="PF00419">
    <property type="entry name" value="Fimbrial"/>
    <property type="match status" value="1"/>
</dbReference>
<evidence type="ECO:0000313" key="6">
    <source>
        <dbReference type="EMBL" id="CAK9890425.1"/>
    </source>
</evidence>
<dbReference type="PANTHER" id="PTHR33420:SF3">
    <property type="entry name" value="FIMBRIAL SUBUNIT ELFA"/>
    <property type="match status" value="1"/>
</dbReference>
<feature type="domain" description="Fimbrial-type adhesion" evidence="5">
    <location>
        <begin position="105"/>
        <end position="248"/>
    </location>
</feature>
<dbReference type="GO" id="GO:0043709">
    <property type="term" value="P:cell adhesion involved in single-species biofilm formation"/>
    <property type="evidence" value="ECO:0007669"/>
    <property type="project" value="TreeGrafter"/>
</dbReference>
<accession>A0A5E6R0H7</accession>
<keyword evidence="4" id="KW-0281">Fimbrium</keyword>
<proteinExistence type="inferred from homology"/>
<keyword evidence="3" id="KW-0732">Signal</keyword>
<dbReference type="Proteomes" id="UP000326595">
    <property type="component" value="Chromosome"/>
</dbReference>
<dbReference type="PANTHER" id="PTHR33420">
    <property type="entry name" value="FIMBRIAL SUBUNIT ELFA-RELATED"/>
    <property type="match status" value="1"/>
</dbReference>
<dbReference type="Gene3D" id="2.60.40.3310">
    <property type="match status" value="1"/>
</dbReference>
<comment type="similarity">
    <text evidence="2">Belongs to the fimbrial protein family.</text>
</comment>